<dbReference type="PANTHER" id="PTHR24356:SF407">
    <property type="entry name" value="RAC SERINE_THREONINE-PROTEIN KINASE"/>
    <property type="match status" value="1"/>
</dbReference>
<dbReference type="Gene3D" id="1.10.510.10">
    <property type="entry name" value="Transferase(Phosphotransferase) domain 1"/>
    <property type="match status" value="1"/>
</dbReference>
<dbReference type="Proteomes" id="UP000265618">
    <property type="component" value="Unassembled WGS sequence"/>
</dbReference>
<evidence type="ECO:0000256" key="6">
    <source>
        <dbReference type="ARBA" id="ARBA00022840"/>
    </source>
</evidence>
<keyword evidence="8" id="KW-1185">Reference proteome</keyword>
<dbReference type="OrthoDB" id="9046978at2759"/>
<feature type="non-terminal residue" evidence="7">
    <location>
        <position position="49"/>
    </location>
</feature>
<dbReference type="GO" id="GO:0035556">
    <property type="term" value="P:intracellular signal transduction"/>
    <property type="evidence" value="ECO:0007669"/>
    <property type="project" value="TreeGrafter"/>
</dbReference>
<evidence type="ECO:0000256" key="1">
    <source>
        <dbReference type="ARBA" id="ARBA00012513"/>
    </source>
</evidence>
<reference evidence="7 8" key="1">
    <citation type="journal article" date="2018" name="PLoS ONE">
        <title>The draft genome of Kipferlia bialata reveals reductive genome evolution in fornicate parasites.</title>
        <authorList>
            <person name="Tanifuji G."/>
            <person name="Takabayashi S."/>
            <person name="Kume K."/>
            <person name="Takagi M."/>
            <person name="Nakayama T."/>
            <person name="Kamikawa R."/>
            <person name="Inagaki Y."/>
            <person name="Hashimoto T."/>
        </authorList>
    </citation>
    <scope>NUCLEOTIDE SEQUENCE [LARGE SCALE GENOMIC DNA]</scope>
    <source>
        <strain evidence="7">NY0173</strain>
    </source>
</reference>
<feature type="non-terminal residue" evidence="7">
    <location>
        <position position="1"/>
    </location>
</feature>
<evidence type="ECO:0000313" key="7">
    <source>
        <dbReference type="EMBL" id="GCA65265.1"/>
    </source>
</evidence>
<keyword evidence="6" id="KW-0067">ATP-binding</keyword>
<dbReference type="AlphaFoldDB" id="A0A391NVW5"/>
<name>A0A391NVW5_9EUKA</name>
<keyword evidence="4" id="KW-0547">Nucleotide-binding</keyword>
<evidence type="ECO:0000313" key="8">
    <source>
        <dbReference type="Proteomes" id="UP000265618"/>
    </source>
</evidence>
<evidence type="ECO:0000256" key="4">
    <source>
        <dbReference type="ARBA" id="ARBA00022741"/>
    </source>
</evidence>
<dbReference type="InterPro" id="IPR050236">
    <property type="entry name" value="Ser_Thr_kinase_AGC"/>
</dbReference>
<organism evidence="7 8">
    <name type="scientific">Kipferlia bialata</name>
    <dbReference type="NCBI Taxonomy" id="797122"/>
    <lineage>
        <taxon>Eukaryota</taxon>
        <taxon>Metamonada</taxon>
        <taxon>Carpediemonas-like organisms</taxon>
        <taxon>Kipferlia</taxon>
    </lineage>
</organism>
<dbReference type="EC" id="2.7.11.1" evidence="1"/>
<evidence type="ECO:0000256" key="2">
    <source>
        <dbReference type="ARBA" id="ARBA00022527"/>
    </source>
</evidence>
<evidence type="ECO:0000256" key="5">
    <source>
        <dbReference type="ARBA" id="ARBA00022777"/>
    </source>
</evidence>
<dbReference type="EMBL" id="BDIP01010465">
    <property type="protein sequence ID" value="GCA65265.1"/>
    <property type="molecule type" value="Genomic_DNA"/>
</dbReference>
<sequence>LNYSFQTKAKVYMVMDLANGGELFFHLRKAQRFPEDVARFYIAEIILFF</sequence>
<dbReference type="PANTHER" id="PTHR24356">
    <property type="entry name" value="SERINE/THREONINE-PROTEIN KINASE"/>
    <property type="match status" value="1"/>
</dbReference>
<protein>
    <recommendedName>
        <fullName evidence="1">non-specific serine/threonine protein kinase</fullName>
        <ecNumber evidence="1">2.7.11.1</ecNumber>
    </recommendedName>
</protein>
<keyword evidence="2" id="KW-0723">Serine/threonine-protein kinase</keyword>
<dbReference type="InterPro" id="IPR011009">
    <property type="entry name" value="Kinase-like_dom_sf"/>
</dbReference>
<dbReference type="Gene3D" id="3.30.200.20">
    <property type="entry name" value="Phosphorylase Kinase, domain 1"/>
    <property type="match status" value="1"/>
</dbReference>
<gene>
    <name evidence="7" type="ORF">KIPB_016711</name>
</gene>
<keyword evidence="3" id="KW-0808">Transferase</keyword>
<dbReference type="GO" id="GO:0004674">
    <property type="term" value="F:protein serine/threonine kinase activity"/>
    <property type="evidence" value="ECO:0007669"/>
    <property type="project" value="UniProtKB-KW"/>
</dbReference>
<comment type="caution">
    <text evidence="7">The sequence shown here is derived from an EMBL/GenBank/DDBJ whole genome shotgun (WGS) entry which is preliminary data.</text>
</comment>
<evidence type="ECO:0000256" key="3">
    <source>
        <dbReference type="ARBA" id="ARBA00022679"/>
    </source>
</evidence>
<proteinExistence type="predicted"/>
<keyword evidence="5" id="KW-0418">Kinase</keyword>
<dbReference type="GO" id="GO:0005524">
    <property type="term" value="F:ATP binding"/>
    <property type="evidence" value="ECO:0007669"/>
    <property type="project" value="UniProtKB-KW"/>
</dbReference>
<dbReference type="SUPFAM" id="SSF56112">
    <property type="entry name" value="Protein kinase-like (PK-like)"/>
    <property type="match status" value="1"/>
</dbReference>
<accession>A0A391NVW5</accession>